<name>A0ABR2KZZ2_9EUKA</name>
<dbReference type="SUPFAM" id="SSF49785">
    <property type="entry name" value="Galactose-binding domain-like"/>
    <property type="match status" value="1"/>
</dbReference>
<dbReference type="Gene3D" id="2.60.120.260">
    <property type="entry name" value="Galactose-binding domain-like"/>
    <property type="match status" value="1"/>
</dbReference>
<dbReference type="PANTHER" id="PTHR42732">
    <property type="entry name" value="BETA-GALACTOSIDASE"/>
    <property type="match status" value="1"/>
</dbReference>
<organism evidence="5 6">
    <name type="scientific">Tritrichomonas musculus</name>
    <dbReference type="NCBI Taxonomy" id="1915356"/>
    <lineage>
        <taxon>Eukaryota</taxon>
        <taxon>Metamonada</taxon>
        <taxon>Parabasalia</taxon>
        <taxon>Tritrichomonadida</taxon>
        <taxon>Tritrichomonadidae</taxon>
        <taxon>Tritrichomonas</taxon>
    </lineage>
</organism>
<gene>
    <name evidence="5" type="ORF">M9Y10_014598</name>
</gene>
<feature type="domain" description="Beta-mannosidase-like galactose-binding" evidence="4">
    <location>
        <begin position="46"/>
        <end position="121"/>
    </location>
</feature>
<dbReference type="InterPro" id="IPR051913">
    <property type="entry name" value="GH2_Domain-Containing"/>
</dbReference>
<evidence type="ECO:0000313" key="6">
    <source>
        <dbReference type="Proteomes" id="UP001470230"/>
    </source>
</evidence>
<dbReference type="Pfam" id="PF22666">
    <property type="entry name" value="Glyco_hydro_2_N2"/>
    <property type="match status" value="1"/>
</dbReference>
<keyword evidence="6" id="KW-1185">Reference proteome</keyword>
<evidence type="ECO:0000313" key="5">
    <source>
        <dbReference type="EMBL" id="KAK8896684.1"/>
    </source>
</evidence>
<evidence type="ECO:0000256" key="2">
    <source>
        <dbReference type="ARBA" id="ARBA00023295"/>
    </source>
</evidence>
<evidence type="ECO:0000259" key="3">
    <source>
        <dbReference type="Pfam" id="PF00703"/>
    </source>
</evidence>
<dbReference type="SUPFAM" id="SSF49303">
    <property type="entry name" value="beta-Galactosidase/glucuronidase domain"/>
    <property type="match status" value="1"/>
</dbReference>
<dbReference type="PANTHER" id="PTHR42732:SF1">
    <property type="entry name" value="BETA-MANNOSIDASE"/>
    <property type="match status" value="1"/>
</dbReference>
<dbReference type="Gene3D" id="2.60.40.10">
    <property type="entry name" value="Immunoglobulins"/>
    <property type="match status" value="1"/>
</dbReference>
<accession>A0ABR2KZZ2</accession>
<evidence type="ECO:0000259" key="4">
    <source>
        <dbReference type="Pfam" id="PF22666"/>
    </source>
</evidence>
<dbReference type="InterPro" id="IPR054593">
    <property type="entry name" value="Beta-mannosidase-like_N2"/>
</dbReference>
<sequence length="291" mass="33633">MRADFNSDWTFTDSKGAKKNIFVPHDAMIGEERNTSNPSSSNGAFFAGGNYTYEREFYVPDEWKSKIVDFEFEGVYQKAEVYINDKLAGKCIYGYLPFWIETKGLLHYGSTNKITVEVYNNEQPNCRWYSGSGIYRPVWMWVQEQVRILHNGVRITTLSHSPAEIHITKKHDGGQISIEILDSESNRVLRAKDDDVKLKIPNAKLWNAEHPYLYTCRDNCENEGKIIETRDIKFGLRHISWSTKGFFVNGETMPGDIYHNWELCKKYPNSVGDFMWTAWDYIGETGAGVWA</sequence>
<reference evidence="5 6" key="1">
    <citation type="submission" date="2024-04" db="EMBL/GenBank/DDBJ databases">
        <title>Tritrichomonas musculus Genome.</title>
        <authorList>
            <person name="Alves-Ferreira E."/>
            <person name="Grigg M."/>
            <person name="Lorenzi H."/>
            <person name="Galac M."/>
        </authorList>
    </citation>
    <scope>NUCLEOTIDE SEQUENCE [LARGE SCALE GENOMIC DNA]</scope>
    <source>
        <strain evidence="5 6">EAF2021</strain>
    </source>
</reference>
<proteinExistence type="predicted"/>
<keyword evidence="1" id="KW-0378">Hydrolase</keyword>
<dbReference type="Proteomes" id="UP001470230">
    <property type="component" value="Unassembled WGS sequence"/>
</dbReference>
<dbReference type="InterPro" id="IPR006102">
    <property type="entry name" value="Ig-like_GH2"/>
</dbReference>
<keyword evidence="2" id="KW-0326">Glycosidase</keyword>
<evidence type="ECO:0000256" key="1">
    <source>
        <dbReference type="ARBA" id="ARBA00022801"/>
    </source>
</evidence>
<feature type="domain" description="Glycoside hydrolase family 2 immunoglobulin-like beta-sandwich" evidence="3">
    <location>
        <begin position="162"/>
        <end position="237"/>
    </location>
</feature>
<comment type="caution">
    <text evidence="5">The sequence shown here is derived from an EMBL/GenBank/DDBJ whole genome shotgun (WGS) entry which is preliminary data.</text>
</comment>
<dbReference type="InterPro" id="IPR013783">
    <property type="entry name" value="Ig-like_fold"/>
</dbReference>
<evidence type="ECO:0008006" key="7">
    <source>
        <dbReference type="Google" id="ProtNLM"/>
    </source>
</evidence>
<dbReference type="EMBL" id="JAPFFF010000002">
    <property type="protein sequence ID" value="KAK8896684.1"/>
    <property type="molecule type" value="Genomic_DNA"/>
</dbReference>
<protein>
    <recommendedName>
        <fullName evidence="7">Beta-galactosidase</fullName>
    </recommendedName>
</protein>
<dbReference type="InterPro" id="IPR008979">
    <property type="entry name" value="Galactose-bd-like_sf"/>
</dbReference>
<dbReference type="InterPro" id="IPR036156">
    <property type="entry name" value="Beta-gal/glucu_dom_sf"/>
</dbReference>
<dbReference type="Pfam" id="PF00703">
    <property type="entry name" value="Glyco_hydro_2"/>
    <property type="match status" value="1"/>
</dbReference>